<accession>A0ABU8VLG6</accession>
<keyword evidence="2" id="KW-1185">Reference proteome</keyword>
<evidence type="ECO:0000313" key="1">
    <source>
        <dbReference type="EMBL" id="MEJ8814518.1"/>
    </source>
</evidence>
<gene>
    <name evidence="1" type="ORF">WKW77_25800</name>
</gene>
<comment type="caution">
    <text evidence="1">The sequence shown here is derived from an EMBL/GenBank/DDBJ whole genome shotgun (WGS) entry which is preliminary data.</text>
</comment>
<dbReference type="EMBL" id="JBBKZU010000013">
    <property type="protein sequence ID" value="MEJ8814518.1"/>
    <property type="molecule type" value="Genomic_DNA"/>
</dbReference>
<name>A0ABU8VLG6_9BURK</name>
<proteinExistence type="predicted"/>
<reference evidence="1 2" key="1">
    <citation type="submission" date="2024-03" db="EMBL/GenBank/DDBJ databases">
        <title>Novel species of the genus Variovorax.</title>
        <authorList>
            <person name="Liu Q."/>
            <person name="Xin Y.-H."/>
        </authorList>
    </citation>
    <scope>NUCLEOTIDE SEQUENCE [LARGE SCALE GENOMIC DNA]</scope>
    <source>
        <strain evidence="1 2">KACC 18899</strain>
    </source>
</reference>
<organism evidence="1 2">
    <name type="scientific">Variovorax ureilyticus</name>
    <dbReference type="NCBI Taxonomy" id="1836198"/>
    <lineage>
        <taxon>Bacteria</taxon>
        <taxon>Pseudomonadati</taxon>
        <taxon>Pseudomonadota</taxon>
        <taxon>Betaproteobacteria</taxon>
        <taxon>Burkholderiales</taxon>
        <taxon>Comamonadaceae</taxon>
        <taxon>Variovorax</taxon>
    </lineage>
</organism>
<protein>
    <submittedName>
        <fullName evidence="1">Uncharacterized protein</fullName>
    </submittedName>
</protein>
<evidence type="ECO:0000313" key="2">
    <source>
        <dbReference type="Proteomes" id="UP001365846"/>
    </source>
</evidence>
<dbReference type="Proteomes" id="UP001365846">
    <property type="component" value="Unassembled WGS sequence"/>
</dbReference>
<sequence>MPLVPLAWGQDAALAEMLLGALPARLYARLYGRLGQTVSVGMTRYWDVPPWRQTFICFFWGADVAL</sequence>
<dbReference type="RefSeq" id="WP_340359744.1">
    <property type="nucleotide sequence ID" value="NZ_JBBKZU010000013.1"/>
</dbReference>